<dbReference type="CDD" id="cd13688">
    <property type="entry name" value="PBP2_GltI_DEBP"/>
    <property type="match status" value="1"/>
</dbReference>
<comment type="subcellular location">
    <subcellularLocation>
        <location evidence="1">Periplasm</location>
    </subcellularLocation>
</comment>
<dbReference type="EMBL" id="VSSS01000013">
    <property type="protein sequence ID" value="TYL98154.1"/>
    <property type="molecule type" value="Genomic_DNA"/>
</dbReference>
<name>A0A5D3KLU9_9BRAD</name>
<evidence type="ECO:0000256" key="2">
    <source>
        <dbReference type="ARBA" id="ARBA00010333"/>
    </source>
</evidence>
<accession>A0A5D3KLU9</accession>
<gene>
    <name evidence="9" type="ORF">FXB40_06670</name>
</gene>
<evidence type="ECO:0000313" key="10">
    <source>
        <dbReference type="Proteomes" id="UP000324758"/>
    </source>
</evidence>
<dbReference type="Proteomes" id="UP000324758">
    <property type="component" value="Unassembled WGS sequence"/>
</dbReference>
<evidence type="ECO:0000256" key="3">
    <source>
        <dbReference type="ARBA" id="ARBA00022448"/>
    </source>
</evidence>
<keyword evidence="5" id="KW-0574">Periplasm</keyword>
<dbReference type="RefSeq" id="WP_148771407.1">
    <property type="nucleotide sequence ID" value="NZ_VSSS01000013.1"/>
</dbReference>
<evidence type="ECO:0000256" key="5">
    <source>
        <dbReference type="ARBA" id="ARBA00022764"/>
    </source>
</evidence>
<dbReference type="FunFam" id="3.40.190.10:FF:000052">
    <property type="entry name" value="Amino acid ABC transporter substrate-binding protein"/>
    <property type="match status" value="1"/>
</dbReference>
<keyword evidence="10" id="KW-1185">Reference proteome</keyword>
<dbReference type="OrthoDB" id="7240770at2"/>
<dbReference type="PANTHER" id="PTHR30085">
    <property type="entry name" value="AMINO ACID ABC TRANSPORTER PERMEASE"/>
    <property type="match status" value="1"/>
</dbReference>
<evidence type="ECO:0000313" key="9">
    <source>
        <dbReference type="EMBL" id="TYL98154.1"/>
    </source>
</evidence>
<sequence>MRLPAVLSAVLLAVTCLPGAASAEDLSGTLQKVKETRKITLGYQEASVPFSYLDGNQKPVGFAMDICLKIVDAVKKQLGMPDIAVDYVAVTSSNRIPLMVNGTLDLHCSATTNNADRQKQVAFTNTHFLSATRFAAKKAAKINTIDDLKGKAVTAVAGSVNLNQLAKVNTERNLGIRIMPAVDQAEAFLLLETDRAQAYALDDVQLAVAIARSKEPALFMISEETFAKAEPFGIMLRREDAPFKALADRATAELYASPEIEVHYKKWLESPTPPNGINYNVPMSQALRAAFKSPSSSADPDVYLVK</sequence>
<comment type="caution">
    <text evidence="9">The sequence shown here is derived from an EMBL/GenBank/DDBJ whole genome shotgun (WGS) entry which is preliminary data.</text>
</comment>
<dbReference type="GO" id="GO:0005576">
    <property type="term" value="C:extracellular region"/>
    <property type="evidence" value="ECO:0007669"/>
    <property type="project" value="TreeGrafter"/>
</dbReference>
<dbReference type="InterPro" id="IPR001638">
    <property type="entry name" value="Solute-binding_3/MltF_N"/>
</dbReference>
<dbReference type="Pfam" id="PF00497">
    <property type="entry name" value="SBP_bac_3"/>
    <property type="match status" value="1"/>
</dbReference>
<evidence type="ECO:0000256" key="6">
    <source>
        <dbReference type="ARBA" id="ARBA00022970"/>
    </source>
</evidence>
<keyword evidence="6" id="KW-0029">Amino-acid transport</keyword>
<dbReference type="GO" id="GO:0030288">
    <property type="term" value="C:outer membrane-bounded periplasmic space"/>
    <property type="evidence" value="ECO:0007669"/>
    <property type="project" value="TreeGrafter"/>
</dbReference>
<reference evidence="9 10" key="1">
    <citation type="submission" date="2019-08" db="EMBL/GenBank/DDBJ databases">
        <title>Bradyrhizobium hipponensis sp. nov., a rhizobium isolated from a Lupinus angustifolius root nodule in Tunisia.</title>
        <authorList>
            <person name="Off K."/>
            <person name="Rejili M."/>
            <person name="Mars M."/>
            <person name="Brachmann A."/>
            <person name="Marin M."/>
        </authorList>
    </citation>
    <scope>NUCLEOTIDE SEQUENCE [LARGE SCALE GENOMIC DNA]</scope>
    <source>
        <strain evidence="9 10">CTAW71</strain>
    </source>
</reference>
<evidence type="ECO:0000256" key="4">
    <source>
        <dbReference type="ARBA" id="ARBA00022729"/>
    </source>
</evidence>
<dbReference type="PANTHER" id="PTHR30085:SF2">
    <property type="entry name" value="GLUTAMATE_ASPARTATE IMPORT SOLUTE-BINDING PROTEIN"/>
    <property type="match status" value="1"/>
</dbReference>
<keyword evidence="4 7" id="KW-0732">Signal</keyword>
<dbReference type="SMART" id="SM00062">
    <property type="entry name" value="PBPb"/>
    <property type="match status" value="1"/>
</dbReference>
<proteinExistence type="inferred from homology"/>
<protein>
    <submittedName>
        <fullName evidence="9">Amino acid ABC transporter substrate-binding protein</fullName>
    </submittedName>
</protein>
<dbReference type="Gene3D" id="3.40.190.10">
    <property type="entry name" value="Periplasmic binding protein-like II"/>
    <property type="match status" value="2"/>
</dbReference>
<dbReference type="InterPro" id="IPR051455">
    <property type="entry name" value="Bact_solute-bind_prot3"/>
</dbReference>
<keyword evidence="3" id="KW-0813">Transport</keyword>
<comment type="similarity">
    <text evidence="2">Belongs to the bacterial solute-binding protein 3 family.</text>
</comment>
<organism evidence="9 10">
    <name type="scientific">Bradyrhizobium rifense</name>
    <dbReference type="NCBI Taxonomy" id="515499"/>
    <lineage>
        <taxon>Bacteria</taxon>
        <taxon>Pseudomonadati</taxon>
        <taxon>Pseudomonadota</taxon>
        <taxon>Alphaproteobacteria</taxon>
        <taxon>Hyphomicrobiales</taxon>
        <taxon>Nitrobacteraceae</taxon>
        <taxon>Bradyrhizobium</taxon>
    </lineage>
</organism>
<evidence type="ECO:0000256" key="7">
    <source>
        <dbReference type="SAM" id="SignalP"/>
    </source>
</evidence>
<dbReference type="SUPFAM" id="SSF53850">
    <property type="entry name" value="Periplasmic binding protein-like II"/>
    <property type="match status" value="1"/>
</dbReference>
<feature type="signal peptide" evidence="7">
    <location>
        <begin position="1"/>
        <end position="23"/>
    </location>
</feature>
<evidence type="ECO:0000259" key="8">
    <source>
        <dbReference type="SMART" id="SM00062"/>
    </source>
</evidence>
<feature type="chain" id="PRO_5023110385" evidence="7">
    <location>
        <begin position="24"/>
        <end position="306"/>
    </location>
</feature>
<dbReference type="AlphaFoldDB" id="A0A5D3KLU9"/>
<feature type="domain" description="Solute-binding protein family 3/N-terminal" evidence="8">
    <location>
        <begin position="38"/>
        <end position="271"/>
    </location>
</feature>
<evidence type="ECO:0000256" key="1">
    <source>
        <dbReference type="ARBA" id="ARBA00004418"/>
    </source>
</evidence>
<dbReference type="GO" id="GO:0006865">
    <property type="term" value="P:amino acid transport"/>
    <property type="evidence" value="ECO:0007669"/>
    <property type="project" value="UniProtKB-KW"/>
</dbReference>